<dbReference type="Pfam" id="PF04237">
    <property type="entry name" value="YjbR"/>
    <property type="match status" value="1"/>
</dbReference>
<dbReference type="PANTHER" id="PTHR35145">
    <property type="entry name" value="CYTOPLASMIC PROTEIN-RELATED"/>
    <property type="match status" value="1"/>
</dbReference>
<organism evidence="1 2">
    <name type="scientific">Oceanobacillus locisalsi</name>
    <dbReference type="NCBI Taxonomy" id="546107"/>
    <lineage>
        <taxon>Bacteria</taxon>
        <taxon>Bacillati</taxon>
        <taxon>Bacillota</taxon>
        <taxon>Bacilli</taxon>
        <taxon>Bacillales</taxon>
        <taxon>Bacillaceae</taxon>
        <taxon>Oceanobacillus</taxon>
    </lineage>
</organism>
<dbReference type="SUPFAM" id="SSF142906">
    <property type="entry name" value="YjbR-like"/>
    <property type="match status" value="1"/>
</dbReference>
<accession>A0ABW3NKF4</accession>
<dbReference type="InterPro" id="IPR007351">
    <property type="entry name" value="YjbR"/>
</dbReference>
<sequence length="119" mass="14153">MISRQDIFDYVKEKYDISPDYPWKKFSNFAALRHKDNKKWFGLIMDITEDKLGIKGDNKIDVLNVKARKEFIGSLRENENIFPAYHMDKNNWVSIVLDYTKDVDDIRDLIAESYELTIK</sequence>
<proteinExistence type="predicted"/>
<evidence type="ECO:0000313" key="1">
    <source>
        <dbReference type="EMBL" id="MFD1067758.1"/>
    </source>
</evidence>
<gene>
    <name evidence="1" type="ORF">ACFQ19_17255</name>
</gene>
<protein>
    <submittedName>
        <fullName evidence="1">MmcQ/YjbR family DNA-binding protein</fullName>
    </submittedName>
</protein>
<dbReference type="PANTHER" id="PTHR35145:SF1">
    <property type="entry name" value="CYTOPLASMIC PROTEIN"/>
    <property type="match status" value="1"/>
</dbReference>
<evidence type="ECO:0000313" key="2">
    <source>
        <dbReference type="Proteomes" id="UP001597041"/>
    </source>
</evidence>
<dbReference type="Gene3D" id="3.90.1150.30">
    <property type="match status" value="1"/>
</dbReference>
<dbReference type="GO" id="GO:0003677">
    <property type="term" value="F:DNA binding"/>
    <property type="evidence" value="ECO:0007669"/>
    <property type="project" value="UniProtKB-KW"/>
</dbReference>
<dbReference type="Proteomes" id="UP001597041">
    <property type="component" value="Unassembled WGS sequence"/>
</dbReference>
<keyword evidence="1" id="KW-0238">DNA-binding</keyword>
<reference evidence="2" key="1">
    <citation type="journal article" date="2019" name="Int. J. Syst. Evol. Microbiol.">
        <title>The Global Catalogue of Microorganisms (GCM) 10K type strain sequencing project: providing services to taxonomists for standard genome sequencing and annotation.</title>
        <authorList>
            <consortium name="The Broad Institute Genomics Platform"/>
            <consortium name="The Broad Institute Genome Sequencing Center for Infectious Disease"/>
            <person name="Wu L."/>
            <person name="Ma J."/>
        </authorList>
    </citation>
    <scope>NUCLEOTIDE SEQUENCE [LARGE SCALE GENOMIC DNA]</scope>
    <source>
        <strain evidence="2">CCUG 56608</strain>
    </source>
</reference>
<dbReference type="EMBL" id="JBHTKK010000027">
    <property type="protein sequence ID" value="MFD1067758.1"/>
    <property type="molecule type" value="Genomic_DNA"/>
</dbReference>
<dbReference type="InterPro" id="IPR038056">
    <property type="entry name" value="YjbR-like_sf"/>
</dbReference>
<dbReference type="RefSeq" id="WP_379593910.1">
    <property type="nucleotide sequence ID" value="NZ_JBHTKK010000027.1"/>
</dbReference>
<comment type="caution">
    <text evidence="1">The sequence shown here is derived from an EMBL/GenBank/DDBJ whole genome shotgun (WGS) entry which is preliminary data.</text>
</comment>
<name>A0ABW3NKF4_9BACI</name>
<dbReference type="InterPro" id="IPR058532">
    <property type="entry name" value="YjbR/MT2646/Rv2570-like"/>
</dbReference>
<keyword evidence="2" id="KW-1185">Reference proteome</keyword>